<accession>A0A841R1J5</accession>
<organism evidence="1 2">
    <name type="scientific">Negativicoccus succinicivorans</name>
    <dbReference type="NCBI Taxonomy" id="620903"/>
    <lineage>
        <taxon>Bacteria</taxon>
        <taxon>Bacillati</taxon>
        <taxon>Bacillota</taxon>
        <taxon>Negativicutes</taxon>
        <taxon>Veillonellales</taxon>
        <taxon>Veillonellaceae</taxon>
        <taxon>Negativicoccus</taxon>
    </lineage>
</organism>
<protein>
    <submittedName>
        <fullName evidence="1">Uncharacterized protein</fullName>
    </submittedName>
</protein>
<comment type="caution">
    <text evidence="1">The sequence shown here is derived from an EMBL/GenBank/DDBJ whole genome shotgun (WGS) entry which is preliminary data.</text>
</comment>
<proteinExistence type="predicted"/>
<keyword evidence="2" id="KW-1185">Reference proteome</keyword>
<name>A0A841R1J5_9FIRM</name>
<sequence>MTEAKIKERLSFATEIYNSLLTARRSCSVEEINGLERAIVVLTDVVMEMGKKRGV</sequence>
<reference evidence="1 2" key="1">
    <citation type="submission" date="2020-08" db="EMBL/GenBank/DDBJ databases">
        <title>Genomic Encyclopedia of Type Strains, Phase IV (KMG-IV): sequencing the most valuable type-strain genomes for metagenomic binning, comparative biology and taxonomic classification.</title>
        <authorList>
            <person name="Goeker M."/>
        </authorList>
    </citation>
    <scope>NUCLEOTIDE SEQUENCE [LARGE SCALE GENOMIC DNA]</scope>
    <source>
        <strain evidence="1 2">DSM 21255</strain>
    </source>
</reference>
<evidence type="ECO:0000313" key="1">
    <source>
        <dbReference type="EMBL" id="MBB6477633.1"/>
    </source>
</evidence>
<dbReference type="RefSeq" id="WP_159822570.1">
    <property type="nucleotide sequence ID" value="NZ_CABWNB010000002.1"/>
</dbReference>
<evidence type="ECO:0000313" key="2">
    <source>
        <dbReference type="Proteomes" id="UP000591941"/>
    </source>
</evidence>
<dbReference type="EMBL" id="JACHHI010000003">
    <property type="protein sequence ID" value="MBB6477633.1"/>
    <property type="molecule type" value="Genomic_DNA"/>
</dbReference>
<dbReference type="Proteomes" id="UP000591941">
    <property type="component" value="Unassembled WGS sequence"/>
</dbReference>
<dbReference type="GeneID" id="93485935"/>
<gene>
    <name evidence="1" type="ORF">HNR45_000666</name>
</gene>
<dbReference type="AlphaFoldDB" id="A0A841R1J5"/>